<evidence type="ECO:0008006" key="3">
    <source>
        <dbReference type="Google" id="ProtNLM"/>
    </source>
</evidence>
<evidence type="ECO:0000313" key="1">
    <source>
        <dbReference type="EMBL" id="ADU27378.1"/>
    </source>
</evidence>
<proteinExistence type="predicted"/>
<evidence type="ECO:0000313" key="2">
    <source>
        <dbReference type="Proteomes" id="UP000001551"/>
    </source>
</evidence>
<reference evidence="1 2" key="1">
    <citation type="submission" date="2010-12" db="EMBL/GenBank/DDBJ databases">
        <title>Complete sequence of Ethanoligenens harbinense YUAN-3.</title>
        <authorList>
            <person name="Lucas S."/>
            <person name="Copeland A."/>
            <person name="Lapidus A."/>
            <person name="Cheng J.-F."/>
            <person name="Bruce D."/>
            <person name="Goodwin L."/>
            <person name="Pitluck S."/>
            <person name="Chertkov O."/>
            <person name="Misra M."/>
            <person name="Detter J.C."/>
            <person name="Han C."/>
            <person name="Tapia R."/>
            <person name="Land M."/>
            <person name="Hauser L."/>
            <person name="Jeffries C."/>
            <person name="Kyrpides N."/>
            <person name="Ivanova N."/>
            <person name="Mikhailova N."/>
            <person name="Wang A."/>
            <person name="Mouttaki H."/>
            <person name="He Z."/>
            <person name="Zhou J."/>
            <person name="Hemme C.L."/>
            <person name="Woyke T."/>
        </authorList>
    </citation>
    <scope>NUCLEOTIDE SEQUENCE [LARGE SCALE GENOMIC DNA]</scope>
    <source>
        <strain evidence="2">DSM 18485 / JCM 12961 / CGMCC 1.5033 / YUAN-3</strain>
    </source>
</reference>
<dbReference type="eggNOG" id="COG1961">
    <property type="taxonomic scope" value="Bacteria"/>
</dbReference>
<dbReference type="HOGENOM" id="CLU_129757_0_0_9"/>
<dbReference type="EMBL" id="CP002400">
    <property type="protein sequence ID" value="ADU27378.1"/>
    <property type="molecule type" value="Genomic_DNA"/>
</dbReference>
<dbReference type="Proteomes" id="UP000001551">
    <property type="component" value="Chromosome"/>
</dbReference>
<dbReference type="KEGG" id="eha:Ethha_1854"/>
<protein>
    <recommendedName>
        <fullName evidence="3">RNA polymerase subunit sigma-70</fullName>
    </recommendedName>
</protein>
<gene>
    <name evidence="1" type="ordered locus">Ethha_1854</name>
</gene>
<keyword evidence="2" id="KW-1185">Reference proteome</keyword>
<dbReference type="RefSeq" id="WP_013485729.1">
    <property type="nucleotide sequence ID" value="NC_014828.1"/>
</dbReference>
<sequence length="140" mass="15847">MNKEQKQQIRKLRGDGHGYAAIANALGLTKNQVSAFCRRNNLTGKIADTGDENTPDGSYCQYCGKPIKQIPGRKEVRFCSDACRLSWWNAHPEQINRKAVYTFNCAHCGKRFSAYGNRHRKYCSHACYIADRFKGGDGHE</sequence>
<name>E6UA17_ETHHY</name>
<dbReference type="STRING" id="663278.Ethha_1854"/>
<dbReference type="AlphaFoldDB" id="E6UA17"/>
<organism evidence="1 2">
    <name type="scientific">Ethanoligenens harbinense (strain DSM 18485 / JCM 12961 / CGMCC 1.5033 / YUAN-3)</name>
    <dbReference type="NCBI Taxonomy" id="663278"/>
    <lineage>
        <taxon>Bacteria</taxon>
        <taxon>Bacillati</taxon>
        <taxon>Bacillota</taxon>
        <taxon>Clostridia</taxon>
        <taxon>Eubacteriales</taxon>
        <taxon>Oscillospiraceae</taxon>
        <taxon>Ethanoligenens</taxon>
    </lineage>
</organism>
<accession>E6UA17</accession>